<keyword evidence="3" id="KW-1185">Reference proteome</keyword>
<gene>
    <name evidence="2" type="ORF">AMAG_16439</name>
</gene>
<dbReference type="AlphaFoldDB" id="A0A0L0TDC6"/>
<protein>
    <recommendedName>
        <fullName evidence="4">PHD-type domain-containing protein</fullName>
    </recommendedName>
</protein>
<evidence type="ECO:0000313" key="2">
    <source>
        <dbReference type="EMBL" id="KNE72681.1"/>
    </source>
</evidence>
<sequence>MCAQAMPEVWLAPRAESGAEEDVVAHGVAWVNRDRFVKKCDVCKRVNGACIQCVECARYVHAACTLAEKGWIWRDATEETALPGAAPGTREVVCPRHVSHRKASSRGKPRPPPQTQTQASTAAPVPPPSTTAPAPASAYATTTAPHPLPTSYSAPLPAYSTTAPPPHPHASAPWMHPYAMTYAAPPPPLPHAAWYAAPAGIYAPPGMPAPSTSWARPPSVYAAAPSPGAPYMAAPPHLGSLGYAPAPAPAVQDGGGSGSGGERPRRQRVRRSVRPDAGGAGGVPSEPTTMGALPPPPVALDGPGSVVPAVFGAAPPVVDVATSASGSAP</sequence>
<reference evidence="3" key="2">
    <citation type="submission" date="2009-11" db="EMBL/GenBank/DDBJ databases">
        <title>The Genome Sequence of Allomyces macrogynus strain ATCC 38327.</title>
        <authorList>
            <consortium name="The Broad Institute Genome Sequencing Platform"/>
            <person name="Russ C."/>
            <person name="Cuomo C."/>
            <person name="Shea T."/>
            <person name="Young S.K."/>
            <person name="Zeng Q."/>
            <person name="Koehrsen M."/>
            <person name="Haas B."/>
            <person name="Borodovsky M."/>
            <person name="Guigo R."/>
            <person name="Alvarado L."/>
            <person name="Berlin A."/>
            <person name="Borenstein D."/>
            <person name="Chen Z."/>
            <person name="Engels R."/>
            <person name="Freedman E."/>
            <person name="Gellesch M."/>
            <person name="Goldberg J."/>
            <person name="Griggs A."/>
            <person name="Gujja S."/>
            <person name="Heiman D."/>
            <person name="Hepburn T."/>
            <person name="Howarth C."/>
            <person name="Jen D."/>
            <person name="Larson L."/>
            <person name="Lewis B."/>
            <person name="Mehta T."/>
            <person name="Park D."/>
            <person name="Pearson M."/>
            <person name="Roberts A."/>
            <person name="Saif S."/>
            <person name="Shenoy N."/>
            <person name="Sisk P."/>
            <person name="Stolte C."/>
            <person name="Sykes S."/>
            <person name="Walk T."/>
            <person name="White J."/>
            <person name="Yandava C."/>
            <person name="Burger G."/>
            <person name="Gray M.W."/>
            <person name="Holland P.W.H."/>
            <person name="King N."/>
            <person name="Lang F.B.F."/>
            <person name="Roger A.J."/>
            <person name="Ruiz-Trillo I."/>
            <person name="Lander E."/>
            <person name="Nusbaum C."/>
        </authorList>
    </citation>
    <scope>NUCLEOTIDE SEQUENCE [LARGE SCALE GENOMIC DNA]</scope>
    <source>
        <strain evidence="3">ATCC 38327</strain>
    </source>
</reference>
<dbReference type="EMBL" id="GG745382">
    <property type="protein sequence ID" value="KNE72681.1"/>
    <property type="molecule type" value="Genomic_DNA"/>
</dbReference>
<dbReference type="InterPro" id="IPR013083">
    <property type="entry name" value="Znf_RING/FYVE/PHD"/>
</dbReference>
<dbReference type="VEuPathDB" id="FungiDB:AMAG_16439"/>
<evidence type="ECO:0000256" key="1">
    <source>
        <dbReference type="SAM" id="MobiDB-lite"/>
    </source>
</evidence>
<proteinExistence type="predicted"/>
<evidence type="ECO:0000313" key="3">
    <source>
        <dbReference type="Proteomes" id="UP000054350"/>
    </source>
</evidence>
<dbReference type="Pfam" id="PF13771">
    <property type="entry name" value="zf-HC5HC2H"/>
    <property type="match status" value="1"/>
</dbReference>
<evidence type="ECO:0008006" key="4">
    <source>
        <dbReference type="Google" id="ProtNLM"/>
    </source>
</evidence>
<feature type="compositionally biased region" description="Low complexity" evidence="1">
    <location>
        <begin position="131"/>
        <end position="144"/>
    </location>
</feature>
<name>A0A0L0TDC6_ALLM3</name>
<accession>A0A0L0TDC6</accession>
<reference evidence="2 3" key="1">
    <citation type="submission" date="2009-11" db="EMBL/GenBank/DDBJ databases">
        <title>Annotation of Allomyces macrogynus ATCC 38327.</title>
        <authorList>
            <consortium name="The Broad Institute Genome Sequencing Platform"/>
            <person name="Russ C."/>
            <person name="Cuomo C."/>
            <person name="Burger G."/>
            <person name="Gray M.W."/>
            <person name="Holland P.W.H."/>
            <person name="King N."/>
            <person name="Lang F.B.F."/>
            <person name="Roger A.J."/>
            <person name="Ruiz-Trillo I."/>
            <person name="Young S.K."/>
            <person name="Zeng Q."/>
            <person name="Gargeya S."/>
            <person name="Fitzgerald M."/>
            <person name="Haas B."/>
            <person name="Abouelleil A."/>
            <person name="Alvarado L."/>
            <person name="Arachchi H.M."/>
            <person name="Berlin A."/>
            <person name="Chapman S.B."/>
            <person name="Gearin G."/>
            <person name="Goldberg J."/>
            <person name="Griggs A."/>
            <person name="Gujja S."/>
            <person name="Hansen M."/>
            <person name="Heiman D."/>
            <person name="Howarth C."/>
            <person name="Larimer J."/>
            <person name="Lui A."/>
            <person name="MacDonald P.J.P."/>
            <person name="McCowen C."/>
            <person name="Montmayeur A."/>
            <person name="Murphy C."/>
            <person name="Neiman D."/>
            <person name="Pearson M."/>
            <person name="Priest M."/>
            <person name="Roberts A."/>
            <person name="Saif S."/>
            <person name="Shea T."/>
            <person name="Sisk P."/>
            <person name="Stolte C."/>
            <person name="Sykes S."/>
            <person name="Wortman J."/>
            <person name="Nusbaum C."/>
            <person name="Birren B."/>
        </authorList>
    </citation>
    <scope>NUCLEOTIDE SEQUENCE [LARGE SCALE GENOMIC DNA]</scope>
    <source>
        <strain evidence="2 3">ATCC 38327</strain>
    </source>
</reference>
<dbReference type="Proteomes" id="UP000054350">
    <property type="component" value="Unassembled WGS sequence"/>
</dbReference>
<feature type="region of interest" description="Disordered" evidence="1">
    <location>
        <begin position="82"/>
        <end position="144"/>
    </location>
</feature>
<organism evidence="2 3">
    <name type="scientific">Allomyces macrogynus (strain ATCC 38327)</name>
    <name type="common">Allomyces javanicus var. macrogynus</name>
    <dbReference type="NCBI Taxonomy" id="578462"/>
    <lineage>
        <taxon>Eukaryota</taxon>
        <taxon>Fungi</taxon>
        <taxon>Fungi incertae sedis</taxon>
        <taxon>Blastocladiomycota</taxon>
        <taxon>Blastocladiomycetes</taxon>
        <taxon>Blastocladiales</taxon>
        <taxon>Blastocladiaceae</taxon>
        <taxon>Allomyces</taxon>
    </lineage>
</organism>
<dbReference type="Gene3D" id="3.30.40.10">
    <property type="entry name" value="Zinc/RING finger domain, C3HC4 (zinc finger)"/>
    <property type="match status" value="1"/>
</dbReference>
<feature type="region of interest" description="Disordered" evidence="1">
    <location>
        <begin position="243"/>
        <end position="309"/>
    </location>
</feature>
<feature type="compositionally biased region" description="Basic residues" evidence="1">
    <location>
        <begin position="97"/>
        <end position="109"/>
    </location>
</feature>
<dbReference type="OrthoDB" id="336088at2759"/>